<evidence type="ECO:0000256" key="3">
    <source>
        <dbReference type="ARBA" id="ARBA00022989"/>
    </source>
</evidence>
<reference evidence="8 9" key="1">
    <citation type="journal article" date="2017" name="G3 (Bethesda)">
        <title>First Draft Genome Sequence of the Pathogenic Fungus Lomentospora prolificans (Formerly Scedosporium prolificans).</title>
        <authorList>
            <person name="Luo R."/>
            <person name="Zimin A."/>
            <person name="Workman R."/>
            <person name="Fan Y."/>
            <person name="Pertea G."/>
            <person name="Grossman N."/>
            <person name="Wear M.P."/>
            <person name="Jia B."/>
            <person name="Miller H."/>
            <person name="Casadevall A."/>
            <person name="Timp W."/>
            <person name="Zhang S.X."/>
            <person name="Salzberg S.L."/>
        </authorList>
    </citation>
    <scope>NUCLEOTIDE SEQUENCE [LARGE SCALE GENOMIC DNA]</scope>
    <source>
        <strain evidence="8 9">JHH-5317</strain>
    </source>
</reference>
<feature type="region of interest" description="Disordered" evidence="5">
    <location>
        <begin position="79"/>
        <end position="98"/>
    </location>
</feature>
<evidence type="ECO:0000313" key="9">
    <source>
        <dbReference type="Proteomes" id="UP000233524"/>
    </source>
</evidence>
<feature type="domain" description="SUN" evidence="7">
    <location>
        <begin position="161"/>
        <end position="349"/>
    </location>
</feature>
<dbReference type="GO" id="GO:0005737">
    <property type="term" value="C:cytoplasm"/>
    <property type="evidence" value="ECO:0007669"/>
    <property type="project" value="TreeGrafter"/>
</dbReference>
<feature type="compositionally biased region" description="Polar residues" evidence="5">
    <location>
        <begin position="375"/>
        <end position="390"/>
    </location>
</feature>
<dbReference type="InParanoid" id="A0A2N3NHN0"/>
<dbReference type="EMBL" id="NLAX01000004">
    <property type="protein sequence ID" value="PKS11852.1"/>
    <property type="molecule type" value="Genomic_DNA"/>
</dbReference>
<dbReference type="PANTHER" id="PTHR12953:SF0">
    <property type="entry name" value="SUN DOMAIN-CONTAINING OSSIFICATION FACTOR"/>
    <property type="match status" value="1"/>
</dbReference>
<feature type="compositionally biased region" description="Low complexity" evidence="5">
    <location>
        <begin position="687"/>
        <end position="698"/>
    </location>
</feature>
<feature type="region of interest" description="Disordered" evidence="5">
    <location>
        <begin position="676"/>
        <end position="698"/>
    </location>
</feature>
<feature type="region of interest" description="Disordered" evidence="5">
    <location>
        <begin position="492"/>
        <end position="530"/>
    </location>
</feature>
<name>A0A2N3NHN0_9PEZI</name>
<evidence type="ECO:0000256" key="6">
    <source>
        <dbReference type="SAM" id="SignalP"/>
    </source>
</evidence>
<feature type="chain" id="PRO_5014814016" description="SUN domain-containing protein" evidence="6">
    <location>
        <begin position="23"/>
        <end position="812"/>
    </location>
</feature>
<dbReference type="InterPro" id="IPR045120">
    <property type="entry name" value="Suco/Slp1-like"/>
</dbReference>
<dbReference type="GO" id="GO:0016020">
    <property type="term" value="C:membrane"/>
    <property type="evidence" value="ECO:0007669"/>
    <property type="project" value="InterPro"/>
</dbReference>
<dbReference type="AlphaFoldDB" id="A0A2N3NHN0"/>
<comment type="caution">
    <text evidence="8">The sequence shown here is derived from an EMBL/GenBank/DDBJ whole genome shotgun (WGS) entry which is preliminary data.</text>
</comment>
<dbReference type="Pfam" id="PF07738">
    <property type="entry name" value="Sad1_UNC"/>
    <property type="match status" value="1"/>
</dbReference>
<keyword evidence="6" id="KW-0732">Signal</keyword>
<proteinExistence type="predicted"/>
<evidence type="ECO:0000256" key="1">
    <source>
        <dbReference type="ARBA" id="ARBA00004308"/>
    </source>
</evidence>
<evidence type="ECO:0000256" key="2">
    <source>
        <dbReference type="ARBA" id="ARBA00022692"/>
    </source>
</evidence>
<feature type="signal peptide" evidence="6">
    <location>
        <begin position="1"/>
        <end position="22"/>
    </location>
</feature>
<accession>A0A2N3NHN0</accession>
<dbReference type="PROSITE" id="PS51469">
    <property type="entry name" value="SUN"/>
    <property type="match status" value="1"/>
</dbReference>
<keyword evidence="9" id="KW-1185">Reference proteome</keyword>
<dbReference type="OrthoDB" id="266334at2759"/>
<evidence type="ECO:0000256" key="5">
    <source>
        <dbReference type="SAM" id="MobiDB-lite"/>
    </source>
</evidence>
<dbReference type="VEuPathDB" id="FungiDB:jhhlp_001146"/>
<feature type="compositionally biased region" description="Basic and acidic residues" evidence="5">
    <location>
        <begin position="120"/>
        <end position="141"/>
    </location>
</feature>
<dbReference type="Proteomes" id="UP000233524">
    <property type="component" value="Unassembled WGS sequence"/>
</dbReference>
<evidence type="ECO:0000259" key="7">
    <source>
        <dbReference type="PROSITE" id="PS51469"/>
    </source>
</evidence>
<keyword evidence="2" id="KW-0812">Transmembrane</keyword>
<dbReference type="GO" id="GO:0034975">
    <property type="term" value="P:protein folding in endoplasmic reticulum"/>
    <property type="evidence" value="ECO:0007669"/>
    <property type="project" value="TreeGrafter"/>
</dbReference>
<keyword evidence="3" id="KW-1133">Transmembrane helix</keyword>
<protein>
    <recommendedName>
        <fullName evidence="7">SUN domain-containing protein</fullName>
    </recommendedName>
</protein>
<feature type="region of interest" description="Disordered" evidence="5">
    <location>
        <begin position="354"/>
        <end position="394"/>
    </location>
</feature>
<keyword evidence="4" id="KW-0472">Membrane</keyword>
<evidence type="ECO:0000313" key="8">
    <source>
        <dbReference type="EMBL" id="PKS11852.1"/>
    </source>
</evidence>
<gene>
    <name evidence="8" type="ORF">jhhlp_001146</name>
</gene>
<evidence type="ECO:0000256" key="4">
    <source>
        <dbReference type="ARBA" id="ARBA00023136"/>
    </source>
</evidence>
<organism evidence="8 9">
    <name type="scientific">Lomentospora prolificans</name>
    <dbReference type="NCBI Taxonomy" id="41688"/>
    <lineage>
        <taxon>Eukaryota</taxon>
        <taxon>Fungi</taxon>
        <taxon>Dikarya</taxon>
        <taxon>Ascomycota</taxon>
        <taxon>Pezizomycotina</taxon>
        <taxon>Sordariomycetes</taxon>
        <taxon>Hypocreomycetidae</taxon>
        <taxon>Microascales</taxon>
        <taxon>Microascaceae</taxon>
        <taxon>Lomentospora</taxon>
    </lineage>
</organism>
<sequence>MNVLWLASKHAILSFLVIWTHADCIYSQTLAKAPVYDAPAVCLSKTINYITHTLPQQCLRSTSVSPTVFLTAIHDLTATSQSPDAQEQAPLETGGLRSDHGHPILSFEEWKALMLQQHGQDARDIQGKRPPDMRRKRDHPIDPSLDTVGDEGEISFDFDVLSDYPEDSTEPSLQPQSNEEVVEVLYDDGKTQYYRSKDAGKTCKERFSYSSFDAGATVLKTSPGAKNAKAILLENKDSYMLFECQAEEKYAIVELSDDILVDTVVLANFEFFSSMVRHFRVRVSDRYPIKAEKWHLLGTFEARNSRDIQPFLVDNPQIWAKYVQVEFLTHYGNEYYCPLSLLRVHGTRMMESWKEAEPPVEEDDLSSPAGLVEHGTTTLSHESTNNTSRVESGPSAVCNRPLLLEMPSSTCPALPRTSLDADTADHDELKVDASWRQPANYASEVSYPPVLDQASSSGRAASPPAVEVPSTATHVSSANMSDEGYATIVHSEGSMSSHPAPPSQFKPSEGTVGQLKDRSTTATAAPSPPPIVQDSFFKTVTKRLQLLESNVTWTLKYVEEQSRYLQEAFLRIEERRLPKLEAFMDTLNHTVCTELDSLRQQYDQIWQSTIIALETQREQSQSEMVALSSRLNVLADEVVFQKRMSIAQSILLLSCLILIIFSRSMANNSTPTLWQPEVEASSRKPRLSSPSPQVPQASSYRGMYPIAVSQYSRLTPPIESEDNTCGDGNQRGVCAELYEQRHQILEGRENGNRSTDQAFRSSHSIRPWRDSSELKDIKDLAEQDQARIVVDSVTNVARPENRVRKPLPPLPE</sequence>
<dbReference type="STRING" id="41688.A0A2N3NHN0"/>
<dbReference type="FunCoup" id="A0A2N3NHN0">
    <property type="interactions" value="35"/>
</dbReference>
<comment type="subcellular location">
    <subcellularLocation>
        <location evidence="1">Endomembrane system</location>
    </subcellularLocation>
</comment>
<dbReference type="InterPro" id="IPR012919">
    <property type="entry name" value="SUN_dom"/>
</dbReference>
<dbReference type="GO" id="GO:0012505">
    <property type="term" value="C:endomembrane system"/>
    <property type="evidence" value="ECO:0007669"/>
    <property type="project" value="UniProtKB-SubCell"/>
</dbReference>
<feature type="region of interest" description="Disordered" evidence="5">
    <location>
        <begin position="118"/>
        <end position="151"/>
    </location>
</feature>
<dbReference type="Gene3D" id="2.60.120.260">
    <property type="entry name" value="Galactose-binding domain-like"/>
    <property type="match status" value="1"/>
</dbReference>
<dbReference type="PANTHER" id="PTHR12953">
    <property type="entry name" value="MEMBRANE PROTEIN CH1 RELATED"/>
    <property type="match status" value="1"/>
</dbReference>